<reference evidence="1 2" key="2">
    <citation type="journal article" date="2016" name="Genome Announc.">
        <title>Complete Genome Sequences of Two Interactive Moderate Thermophiles, Paenibacillus napthalenovorans 32O-Y and Paenibacillus sp. 32O-W.</title>
        <authorList>
            <person name="Butler R.R.III."/>
            <person name="Wang J."/>
            <person name="Stark B.C."/>
            <person name="Pombert J.F."/>
        </authorList>
    </citation>
    <scope>NUCLEOTIDE SEQUENCE [LARGE SCALE GENOMIC DNA]</scope>
    <source>
        <strain evidence="1 2">32O-Y</strain>
    </source>
</reference>
<organism evidence="1 2">
    <name type="scientific">Paenibacillus naphthalenovorans</name>
    <dbReference type="NCBI Taxonomy" id="162209"/>
    <lineage>
        <taxon>Bacteria</taxon>
        <taxon>Bacillati</taxon>
        <taxon>Bacillota</taxon>
        <taxon>Bacilli</taxon>
        <taxon>Bacillales</taxon>
        <taxon>Paenibacillaceae</taxon>
        <taxon>Paenibacillus</taxon>
    </lineage>
</organism>
<dbReference type="STRING" id="162209.IJ22_03740"/>
<dbReference type="Proteomes" id="UP000061660">
    <property type="component" value="Chromosome"/>
</dbReference>
<dbReference type="EMBL" id="CP013652">
    <property type="protein sequence ID" value="ALS20763.1"/>
    <property type="molecule type" value="Genomic_DNA"/>
</dbReference>
<dbReference type="RefSeq" id="WP_054817123.1">
    <property type="nucleotide sequence ID" value="NZ_BJCS01000002.1"/>
</dbReference>
<protein>
    <submittedName>
        <fullName evidence="1">Uncharacterized protein</fullName>
    </submittedName>
</protein>
<proteinExistence type="predicted"/>
<accession>A0A0U2ILG8</accession>
<reference evidence="2" key="1">
    <citation type="submission" date="2015-12" db="EMBL/GenBank/DDBJ databases">
        <title>Complete genome sequences of two moderately thermophilic Paenibacillus species.</title>
        <authorList>
            <person name="Butler R.III."/>
            <person name="Wang J."/>
            <person name="Stark B.C."/>
            <person name="Pombert J.-F."/>
        </authorList>
    </citation>
    <scope>NUCLEOTIDE SEQUENCE [LARGE SCALE GENOMIC DNA]</scope>
    <source>
        <strain evidence="2">32O-Y</strain>
    </source>
</reference>
<dbReference type="OrthoDB" id="2665115at2"/>
<name>A0A0U2ILG8_9BACL</name>
<sequence length="91" mass="10435">MDIQIVKSGMTYSKEDGYVGHVQFTCEGHQAPYEITFHSKNAKEWMYSLNFAKESGPEQEILSLEEILEEDDELFDRLVNEAQSKLESGQS</sequence>
<evidence type="ECO:0000313" key="2">
    <source>
        <dbReference type="Proteomes" id="UP000061660"/>
    </source>
</evidence>
<dbReference type="PATRIC" id="fig|162209.4.peg.393"/>
<dbReference type="AlphaFoldDB" id="A0A0U2ILG8"/>
<evidence type="ECO:0000313" key="1">
    <source>
        <dbReference type="EMBL" id="ALS20763.1"/>
    </source>
</evidence>
<gene>
    <name evidence="1" type="ORF">IJ22_03740</name>
</gene>
<dbReference type="KEGG" id="pnp:IJ22_03740"/>
<keyword evidence="2" id="KW-1185">Reference proteome</keyword>